<organism evidence="3 4">
    <name type="scientific">Neolewinella antarctica</name>
    <dbReference type="NCBI Taxonomy" id="442734"/>
    <lineage>
        <taxon>Bacteria</taxon>
        <taxon>Pseudomonadati</taxon>
        <taxon>Bacteroidota</taxon>
        <taxon>Saprospiria</taxon>
        <taxon>Saprospirales</taxon>
        <taxon>Lewinellaceae</taxon>
        <taxon>Neolewinella</taxon>
    </lineage>
</organism>
<evidence type="ECO:0000313" key="3">
    <source>
        <dbReference type="EMBL" id="NJC26845.1"/>
    </source>
</evidence>
<dbReference type="Pfam" id="PF13562">
    <property type="entry name" value="NTP_transf_4"/>
    <property type="match status" value="1"/>
</dbReference>
<dbReference type="Gene3D" id="2.160.10.10">
    <property type="entry name" value="Hexapeptide repeat proteins"/>
    <property type="match status" value="1"/>
</dbReference>
<evidence type="ECO:0000313" key="4">
    <source>
        <dbReference type="Proteomes" id="UP000770785"/>
    </source>
</evidence>
<dbReference type="Proteomes" id="UP000770785">
    <property type="component" value="Unassembled WGS sequence"/>
</dbReference>
<reference evidence="3 4" key="1">
    <citation type="submission" date="2020-03" db="EMBL/GenBank/DDBJ databases">
        <title>Genomic Encyclopedia of Type Strains, Phase IV (KMG-IV): sequencing the most valuable type-strain genomes for metagenomic binning, comparative biology and taxonomic classification.</title>
        <authorList>
            <person name="Goeker M."/>
        </authorList>
    </citation>
    <scope>NUCLEOTIDE SEQUENCE [LARGE SCALE GENOMIC DNA]</scope>
    <source>
        <strain evidence="3 4">DSM 105096</strain>
    </source>
</reference>
<dbReference type="SUPFAM" id="SSF51161">
    <property type="entry name" value="Trimeric LpxA-like enzymes"/>
    <property type="match status" value="1"/>
</dbReference>
<evidence type="ECO:0000256" key="2">
    <source>
        <dbReference type="ARBA" id="ARBA00023315"/>
    </source>
</evidence>
<sequence>MTKLILFDSDVRNHLLPLTYSRPVGDLRIGILTIREKWEQHLRLSGSFLTDDSLRALFPVSYGDRNILVNGCVLPDEELAALVLDLDPGQAYRKDGRLIATCLDKAAVEALVNDDVFNDIKAFELSDYTPQTILRPADIFGQNAAQIRADYDLLTKDKTSGTPSATNTIIGPAENLFLEEGVTMEACVLNVTEGPIYLGKNSTLLEGALLRGPIALGERSTIKMGAKIYGGTTIGPDCKVGGEVSNVVFHGNSNKGHDGYLGNAVIGQWCNIGADTNASNLKNDYGEVRVWSYVEEKFADTGLQFHGLIMADHAKLAINTMLNTGTVIGFSANVYGEGFPRAFIPSFVWGGAGGMVTYRLDKAIATAERVVARRHQELTEADRALFTTLFEQTSKWRKWENAGK</sequence>
<dbReference type="InterPro" id="IPR011004">
    <property type="entry name" value="Trimer_LpxA-like_sf"/>
</dbReference>
<keyword evidence="4" id="KW-1185">Reference proteome</keyword>
<dbReference type="InterPro" id="IPR050065">
    <property type="entry name" value="GlmU-like"/>
</dbReference>
<dbReference type="NCBIfam" id="TIGR03991">
    <property type="entry name" value="alt_bact_glmU"/>
    <property type="match status" value="1"/>
</dbReference>
<keyword evidence="2" id="KW-0012">Acyltransferase</keyword>
<dbReference type="EMBL" id="JAATJH010000003">
    <property type="protein sequence ID" value="NJC26845.1"/>
    <property type="molecule type" value="Genomic_DNA"/>
</dbReference>
<dbReference type="RefSeq" id="WP_168037603.1">
    <property type="nucleotide sequence ID" value="NZ_JAATJH010000003.1"/>
</dbReference>
<protein>
    <submittedName>
        <fullName evidence="3">UDP-N-acetylglucosamine diphosphorylase/glucosamine-1-phosphate N-acetyltransferase</fullName>
    </submittedName>
</protein>
<gene>
    <name evidence="3" type="ORF">GGR27_002355</name>
</gene>
<name>A0ABX0XC64_9BACT</name>
<accession>A0ABX0XC64</accession>
<keyword evidence="1" id="KW-0808">Transferase</keyword>
<evidence type="ECO:0000256" key="1">
    <source>
        <dbReference type="ARBA" id="ARBA00022679"/>
    </source>
</evidence>
<dbReference type="InterPro" id="IPR023917">
    <property type="entry name" value="Bifunctiontional_GlmU_bac-type"/>
</dbReference>
<comment type="caution">
    <text evidence="3">The sequence shown here is derived from an EMBL/GenBank/DDBJ whole genome shotgun (WGS) entry which is preliminary data.</text>
</comment>
<proteinExistence type="predicted"/>
<dbReference type="PANTHER" id="PTHR43584">
    <property type="entry name" value="NUCLEOTIDYL TRANSFERASE"/>
    <property type="match status" value="1"/>
</dbReference>